<organism evidence="2 3">
    <name type="scientific">Chlorella vulgaris</name>
    <name type="common">Green alga</name>
    <dbReference type="NCBI Taxonomy" id="3077"/>
    <lineage>
        <taxon>Eukaryota</taxon>
        <taxon>Viridiplantae</taxon>
        <taxon>Chlorophyta</taxon>
        <taxon>core chlorophytes</taxon>
        <taxon>Trebouxiophyceae</taxon>
        <taxon>Chlorellales</taxon>
        <taxon>Chlorellaceae</taxon>
        <taxon>Chlorella clade</taxon>
        <taxon>Chlorella</taxon>
    </lineage>
</organism>
<feature type="compositionally biased region" description="Low complexity" evidence="1">
    <location>
        <begin position="70"/>
        <end position="83"/>
    </location>
</feature>
<evidence type="ECO:0000256" key="1">
    <source>
        <dbReference type="SAM" id="MobiDB-lite"/>
    </source>
</evidence>
<comment type="caution">
    <text evidence="2">The sequence shown here is derived from an EMBL/GenBank/DDBJ whole genome shotgun (WGS) entry which is preliminary data.</text>
</comment>
<dbReference type="Proteomes" id="UP001055712">
    <property type="component" value="Unassembled WGS sequence"/>
</dbReference>
<proteinExistence type="predicted"/>
<reference evidence="2" key="1">
    <citation type="journal article" date="2019" name="Plant J.">
        <title>Chlorella vulgaris genome assembly and annotation reveals the molecular basis for metabolic acclimation to high light conditions.</title>
        <authorList>
            <person name="Cecchin M."/>
            <person name="Marcolungo L."/>
            <person name="Rossato M."/>
            <person name="Girolomoni L."/>
            <person name="Cosentino E."/>
            <person name="Cuine S."/>
            <person name="Li-Beisson Y."/>
            <person name="Delledonne M."/>
            <person name="Ballottari M."/>
        </authorList>
    </citation>
    <scope>NUCLEOTIDE SEQUENCE</scope>
    <source>
        <strain evidence="2">211/11P</strain>
    </source>
</reference>
<feature type="region of interest" description="Disordered" evidence="1">
    <location>
        <begin position="50"/>
        <end position="83"/>
    </location>
</feature>
<protein>
    <submittedName>
        <fullName evidence="2">Uncharacterized protein</fullName>
    </submittedName>
</protein>
<keyword evidence="3" id="KW-1185">Reference proteome</keyword>
<evidence type="ECO:0000313" key="2">
    <source>
        <dbReference type="EMBL" id="KAI3426042.1"/>
    </source>
</evidence>
<evidence type="ECO:0000313" key="3">
    <source>
        <dbReference type="Proteomes" id="UP001055712"/>
    </source>
</evidence>
<gene>
    <name evidence="2" type="ORF">D9Q98_008010</name>
</gene>
<reference evidence="2" key="2">
    <citation type="submission" date="2020-11" db="EMBL/GenBank/DDBJ databases">
        <authorList>
            <person name="Cecchin M."/>
            <person name="Marcolungo L."/>
            <person name="Rossato M."/>
            <person name="Girolomoni L."/>
            <person name="Cosentino E."/>
            <person name="Cuine S."/>
            <person name="Li-Beisson Y."/>
            <person name="Delledonne M."/>
            <person name="Ballottari M."/>
        </authorList>
    </citation>
    <scope>NUCLEOTIDE SEQUENCE</scope>
    <source>
        <strain evidence="2">211/11P</strain>
        <tissue evidence="2">Whole cell</tissue>
    </source>
</reference>
<dbReference type="AlphaFoldDB" id="A0A9D4TI19"/>
<dbReference type="EMBL" id="SIDB01000011">
    <property type="protein sequence ID" value="KAI3426042.1"/>
    <property type="molecule type" value="Genomic_DNA"/>
</dbReference>
<sequence>MLSSEARLIARYFGGAVKAVSQAASNVTASSGAPSAPAVRQAAISMDASSISSSARHGGSGFHARAAPQASRTTTAFAASAFT</sequence>
<accession>A0A9D4TI19</accession>
<name>A0A9D4TI19_CHLVU</name>